<reference evidence="1" key="1">
    <citation type="submission" date="2021-03" db="EMBL/GenBank/DDBJ databases">
        <title>Evolutionary innovations through gain and loss of genes in the ectomycorrhizal Boletales.</title>
        <authorList>
            <person name="Wu G."/>
            <person name="Miyauchi S."/>
            <person name="Morin E."/>
            <person name="Yang Z.-L."/>
            <person name="Xu J."/>
            <person name="Martin F.M."/>
        </authorList>
    </citation>
    <scope>NUCLEOTIDE SEQUENCE</scope>
    <source>
        <strain evidence="1">BR01</strain>
    </source>
</reference>
<evidence type="ECO:0000313" key="2">
    <source>
        <dbReference type="Proteomes" id="UP000683000"/>
    </source>
</evidence>
<dbReference type="Proteomes" id="UP000683000">
    <property type="component" value="Unassembled WGS sequence"/>
</dbReference>
<protein>
    <submittedName>
        <fullName evidence="1">Uncharacterized protein</fullName>
    </submittedName>
</protein>
<dbReference type="EMBL" id="JAGFBS010000044">
    <property type="protein sequence ID" value="KAG6370776.1"/>
    <property type="molecule type" value="Genomic_DNA"/>
</dbReference>
<comment type="caution">
    <text evidence="1">The sequence shown here is derived from an EMBL/GenBank/DDBJ whole genome shotgun (WGS) entry which is preliminary data.</text>
</comment>
<name>A0A8I3A4Z0_9AGAM</name>
<organism evidence="1 2">
    <name type="scientific">Boletus reticuloceps</name>
    <dbReference type="NCBI Taxonomy" id="495285"/>
    <lineage>
        <taxon>Eukaryota</taxon>
        <taxon>Fungi</taxon>
        <taxon>Dikarya</taxon>
        <taxon>Basidiomycota</taxon>
        <taxon>Agaricomycotina</taxon>
        <taxon>Agaricomycetes</taxon>
        <taxon>Agaricomycetidae</taxon>
        <taxon>Boletales</taxon>
        <taxon>Boletineae</taxon>
        <taxon>Boletaceae</taxon>
        <taxon>Boletoideae</taxon>
        <taxon>Boletus</taxon>
    </lineage>
</organism>
<dbReference type="OrthoDB" id="2678783at2759"/>
<accession>A0A8I3A4Z0</accession>
<keyword evidence="2" id="KW-1185">Reference proteome</keyword>
<evidence type="ECO:0000313" key="1">
    <source>
        <dbReference type="EMBL" id="KAG6370776.1"/>
    </source>
</evidence>
<proteinExistence type="predicted"/>
<gene>
    <name evidence="1" type="ORF">JVT61DRAFT_10978</name>
</gene>
<sequence>MLTDFCSKLPDDIDSCGVTADLLVDYTFLQEDPDNSSPEEMYHSKFLHALIANPHLSNIAGFIDILGWNVHVAAAGKDGQSVIALVSAVLGHAIKLITEGIIDVDQVLADMASSQDRKLRIKLPKVLNKQTGQALSAPLQFSSANWHRDTMAYKELICKAGECLCVCHICSCIADKVAQGSGKEPNGPTDINPCSLICKK</sequence>
<dbReference type="AlphaFoldDB" id="A0A8I3A4Z0"/>